<dbReference type="InterPro" id="IPR027417">
    <property type="entry name" value="P-loop_NTPase"/>
</dbReference>
<dbReference type="Gene3D" id="3.40.50.300">
    <property type="entry name" value="P-loop containing nucleotide triphosphate hydrolases"/>
    <property type="match status" value="3"/>
</dbReference>
<feature type="domain" description="ABC transporter" evidence="6">
    <location>
        <begin position="31"/>
        <end position="276"/>
    </location>
</feature>
<dbReference type="GO" id="GO:0140359">
    <property type="term" value="F:ABC-type transporter activity"/>
    <property type="evidence" value="ECO:0007669"/>
    <property type="project" value="InterPro"/>
</dbReference>
<evidence type="ECO:0000256" key="2">
    <source>
        <dbReference type="ARBA" id="ARBA00022692"/>
    </source>
</evidence>
<dbReference type="PROSITE" id="PS50893">
    <property type="entry name" value="ABC_TRANSPORTER_2"/>
    <property type="match status" value="1"/>
</dbReference>
<evidence type="ECO:0000313" key="9">
    <source>
        <dbReference type="Proteomes" id="UP000631114"/>
    </source>
</evidence>
<evidence type="ECO:0000256" key="3">
    <source>
        <dbReference type="ARBA" id="ARBA00022989"/>
    </source>
</evidence>
<evidence type="ECO:0000256" key="1">
    <source>
        <dbReference type="ARBA" id="ARBA00004141"/>
    </source>
</evidence>
<dbReference type="InterPro" id="IPR003439">
    <property type="entry name" value="ABC_transporter-like_ATP-bd"/>
</dbReference>
<feature type="domain" description="ABC transmembrane type-1" evidence="7">
    <location>
        <begin position="13"/>
        <end position="69"/>
    </location>
</feature>
<evidence type="ECO:0000259" key="7">
    <source>
        <dbReference type="PROSITE" id="PS50929"/>
    </source>
</evidence>
<feature type="transmembrane region" description="Helical" evidence="5">
    <location>
        <begin position="6"/>
        <end position="28"/>
    </location>
</feature>
<dbReference type="EMBL" id="JADFTS010000005">
    <property type="protein sequence ID" value="KAF9606500.1"/>
    <property type="molecule type" value="Genomic_DNA"/>
</dbReference>
<gene>
    <name evidence="8" type="ORF">IFM89_025775</name>
</gene>
<dbReference type="InterPro" id="IPR011527">
    <property type="entry name" value="ABC1_TM_dom"/>
</dbReference>
<dbReference type="PANTHER" id="PTHR24222">
    <property type="entry name" value="ABC TRANSPORTER B FAMILY"/>
    <property type="match status" value="1"/>
</dbReference>
<accession>A0A835HT74</accession>
<keyword evidence="2 5" id="KW-0812">Transmembrane</keyword>
<keyword evidence="4 5" id="KW-0472">Membrane</keyword>
<dbReference type="InterPro" id="IPR036640">
    <property type="entry name" value="ABC1_TM_sf"/>
</dbReference>
<dbReference type="InterPro" id="IPR039421">
    <property type="entry name" value="Type_1_exporter"/>
</dbReference>
<evidence type="ECO:0008006" key="10">
    <source>
        <dbReference type="Google" id="ProtNLM"/>
    </source>
</evidence>
<evidence type="ECO:0000259" key="6">
    <source>
        <dbReference type="PROSITE" id="PS50893"/>
    </source>
</evidence>
<dbReference type="PROSITE" id="PS50929">
    <property type="entry name" value="ABC_TM1F"/>
    <property type="match status" value="2"/>
</dbReference>
<comment type="caution">
    <text evidence="8">The sequence shown here is derived from an EMBL/GenBank/DDBJ whole genome shotgun (WGS) entry which is preliminary data.</text>
</comment>
<dbReference type="SUPFAM" id="SSF52540">
    <property type="entry name" value="P-loop containing nucleoside triphosphate hydrolases"/>
    <property type="match status" value="1"/>
</dbReference>
<dbReference type="PANTHER" id="PTHR24222:SF63">
    <property type="entry name" value="ATP BINDING CASSETTE SUBFAMILY B"/>
    <property type="match status" value="1"/>
</dbReference>
<dbReference type="Pfam" id="PF00005">
    <property type="entry name" value="ABC_tran"/>
    <property type="match status" value="1"/>
</dbReference>
<dbReference type="GO" id="GO:0016887">
    <property type="term" value="F:ATP hydrolysis activity"/>
    <property type="evidence" value="ECO:0007669"/>
    <property type="project" value="InterPro"/>
</dbReference>
<dbReference type="Gene3D" id="1.20.1560.10">
    <property type="entry name" value="ABC transporter type 1, transmembrane domain"/>
    <property type="match status" value="2"/>
</dbReference>
<reference evidence="8 9" key="1">
    <citation type="submission" date="2020-10" db="EMBL/GenBank/DDBJ databases">
        <title>The Coptis chinensis genome and diversification of protoberbering-type alkaloids.</title>
        <authorList>
            <person name="Wang B."/>
            <person name="Shu S."/>
            <person name="Song C."/>
            <person name="Liu Y."/>
        </authorList>
    </citation>
    <scope>NUCLEOTIDE SEQUENCE [LARGE SCALE GENOMIC DNA]</scope>
    <source>
        <strain evidence="8">HL-2020</strain>
        <tissue evidence="8">Leaf</tissue>
    </source>
</reference>
<sequence>MLGCGIALEAVDIVSFIIFCSYGLAVWFGSLMIIRKGYTGGDVIIVLMAIVTSSMSLGEVSPCMKAFAAGKAAAYSMFETMNIKPDIDSSDTGGRKLDDICGDIRDVYFRYPTRPHEQILAGLSLAIPSGMTVALVGESGSDQEKIGLVSQEPVLFASSIRDNVSYGKENATMEEIRAAKLPQKQRVAIARAILRNPRILLLDEATSALDAESEWSVQEALDRFMTGRTTIIVAHRLGTVRNSDMIAVIHDGKMKYEEASGVANDAVRNIRTVFSFCAQENVIALYRNKCQAPKKAGIKLGLITRVGFGLSFLLIFFLCNQFLCWGPACPGWNHFSVCYMKA</sequence>
<feature type="domain" description="ABC transmembrane type-1" evidence="7">
    <location>
        <begin position="255"/>
        <end position="318"/>
    </location>
</feature>
<proteinExistence type="predicted"/>
<evidence type="ECO:0000256" key="5">
    <source>
        <dbReference type="SAM" id="Phobius"/>
    </source>
</evidence>
<comment type="subcellular location">
    <subcellularLocation>
        <location evidence="1">Membrane</location>
        <topology evidence="1">Multi-pass membrane protein</topology>
    </subcellularLocation>
</comment>
<dbReference type="GO" id="GO:0005524">
    <property type="term" value="F:ATP binding"/>
    <property type="evidence" value="ECO:0007669"/>
    <property type="project" value="InterPro"/>
</dbReference>
<dbReference type="OrthoDB" id="1164152at2759"/>
<dbReference type="Proteomes" id="UP000631114">
    <property type="component" value="Unassembled WGS sequence"/>
</dbReference>
<feature type="transmembrane region" description="Helical" evidence="5">
    <location>
        <begin position="302"/>
        <end position="323"/>
    </location>
</feature>
<dbReference type="AlphaFoldDB" id="A0A835HT74"/>
<dbReference type="GO" id="GO:0005886">
    <property type="term" value="C:plasma membrane"/>
    <property type="evidence" value="ECO:0007669"/>
    <property type="project" value="TreeGrafter"/>
</dbReference>
<dbReference type="SUPFAM" id="SSF90123">
    <property type="entry name" value="ABC transporter transmembrane region"/>
    <property type="match status" value="2"/>
</dbReference>
<protein>
    <recommendedName>
        <fullName evidence="10">ABC transporter domain-containing protein</fullName>
    </recommendedName>
</protein>
<dbReference type="Pfam" id="PF00664">
    <property type="entry name" value="ABC_membrane"/>
    <property type="match status" value="1"/>
</dbReference>
<evidence type="ECO:0000256" key="4">
    <source>
        <dbReference type="ARBA" id="ARBA00023136"/>
    </source>
</evidence>
<keyword evidence="9" id="KW-1185">Reference proteome</keyword>
<keyword evidence="3 5" id="KW-1133">Transmembrane helix</keyword>
<evidence type="ECO:0000313" key="8">
    <source>
        <dbReference type="EMBL" id="KAF9606500.1"/>
    </source>
</evidence>
<organism evidence="8 9">
    <name type="scientific">Coptis chinensis</name>
    <dbReference type="NCBI Taxonomy" id="261450"/>
    <lineage>
        <taxon>Eukaryota</taxon>
        <taxon>Viridiplantae</taxon>
        <taxon>Streptophyta</taxon>
        <taxon>Embryophyta</taxon>
        <taxon>Tracheophyta</taxon>
        <taxon>Spermatophyta</taxon>
        <taxon>Magnoliopsida</taxon>
        <taxon>Ranunculales</taxon>
        <taxon>Ranunculaceae</taxon>
        <taxon>Coptidoideae</taxon>
        <taxon>Coptis</taxon>
    </lineage>
</organism>
<name>A0A835HT74_9MAGN</name>